<evidence type="ECO:0000256" key="4">
    <source>
        <dbReference type="ARBA" id="ARBA00049957"/>
    </source>
</evidence>
<dbReference type="FunFam" id="1.10.150.20:FF:000003">
    <property type="entry name" value="DNA polymerase I"/>
    <property type="match status" value="1"/>
</dbReference>
<dbReference type="AlphaFoldDB" id="A0A8J4H723"/>
<dbReference type="PANTHER" id="PTHR42646:SF2">
    <property type="entry name" value="5'-3' EXONUCLEASE FAMILY PROTEIN"/>
    <property type="match status" value="1"/>
</dbReference>
<keyword evidence="6" id="KW-1133">Transmembrane helix</keyword>
<keyword evidence="3" id="KW-0238">DNA-binding</keyword>
<dbReference type="Proteomes" id="UP000677918">
    <property type="component" value="Unassembled WGS sequence"/>
</dbReference>
<dbReference type="EMBL" id="BOVK01000064">
    <property type="protein sequence ID" value="GIQ70975.1"/>
    <property type="molecule type" value="Genomic_DNA"/>
</dbReference>
<keyword evidence="8" id="KW-0269">Exonuclease</keyword>
<evidence type="ECO:0000256" key="6">
    <source>
        <dbReference type="SAM" id="Phobius"/>
    </source>
</evidence>
<dbReference type="SMART" id="SM00475">
    <property type="entry name" value="53EXOc"/>
    <property type="match status" value="1"/>
</dbReference>
<keyword evidence="1" id="KW-0540">Nuclease</keyword>
<keyword evidence="6" id="KW-0812">Transmembrane</keyword>
<dbReference type="InterPro" id="IPR020046">
    <property type="entry name" value="5-3_exonucl_a-hlix_arch_N"/>
</dbReference>
<dbReference type="CDD" id="cd09859">
    <property type="entry name" value="PIN_53EXO"/>
    <property type="match status" value="1"/>
</dbReference>
<evidence type="ECO:0000256" key="1">
    <source>
        <dbReference type="ARBA" id="ARBA00022722"/>
    </source>
</evidence>
<feature type="domain" description="5'-3' exonuclease" evidence="7">
    <location>
        <begin position="7"/>
        <end position="272"/>
    </location>
</feature>
<dbReference type="GO" id="GO:0008409">
    <property type="term" value="F:5'-3' exonuclease activity"/>
    <property type="evidence" value="ECO:0007669"/>
    <property type="project" value="InterPro"/>
</dbReference>
<comment type="function">
    <text evidence="4">5'-3' exonuclease acting preferentially on double-stranded DNA.</text>
</comment>
<evidence type="ECO:0000256" key="2">
    <source>
        <dbReference type="ARBA" id="ARBA00022801"/>
    </source>
</evidence>
<dbReference type="GO" id="GO:0033567">
    <property type="term" value="P:DNA replication, Okazaki fragment processing"/>
    <property type="evidence" value="ECO:0007669"/>
    <property type="project" value="InterPro"/>
</dbReference>
<dbReference type="InterPro" id="IPR008918">
    <property type="entry name" value="HhH2"/>
</dbReference>
<dbReference type="SUPFAM" id="SSF88723">
    <property type="entry name" value="PIN domain-like"/>
    <property type="match status" value="1"/>
</dbReference>
<comment type="caution">
    <text evidence="8">The sequence shown here is derived from an EMBL/GenBank/DDBJ whole genome shotgun (WGS) entry which is preliminary data.</text>
</comment>
<dbReference type="CDD" id="cd09898">
    <property type="entry name" value="H3TH_53EXO"/>
    <property type="match status" value="1"/>
</dbReference>
<dbReference type="InterPro" id="IPR020045">
    <property type="entry name" value="DNA_polI_H3TH"/>
</dbReference>
<dbReference type="SUPFAM" id="SSF47807">
    <property type="entry name" value="5' to 3' exonuclease, C-terminal subdomain"/>
    <property type="match status" value="1"/>
</dbReference>
<dbReference type="InterPro" id="IPR038969">
    <property type="entry name" value="FEN"/>
</dbReference>
<dbReference type="Gene3D" id="3.40.50.1010">
    <property type="entry name" value="5'-nuclease"/>
    <property type="match status" value="1"/>
</dbReference>
<dbReference type="PANTHER" id="PTHR42646">
    <property type="entry name" value="FLAP ENDONUCLEASE XNI"/>
    <property type="match status" value="1"/>
</dbReference>
<evidence type="ECO:0000256" key="5">
    <source>
        <dbReference type="ARBA" id="ARBA00050026"/>
    </source>
</evidence>
<dbReference type="GO" id="GO:0003677">
    <property type="term" value="F:DNA binding"/>
    <property type="evidence" value="ECO:0007669"/>
    <property type="project" value="UniProtKB-KW"/>
</dbReference>
<keyword evidence="2" id="KW-0378">Hydrolase</keyword>
<dbReference type="SMART" id="SM00279">
    <property type="entry name" value="HhH2"/>
    <property type="match status" value="1"/>
</dbReference>
<dbReference type="GO" id="GO:0017108">
    <property type="term" value="F:5'-flap endonuclease activity"/>
    <property type="evidence" value="ECO:0007669"/>
    <property type="project" value="InterPro"/>
</dbReference>
<evidence type="ECO:0000313" key="9">
    <source>
        <dbReference type="Proteomes" id="UP000677918"/>
    </source>
</evidence>
<dbReference type="InterPro" id="IPR029060">
    <property type="entry name" value="PIN-like_dom_sf"/>
</dbReference>
<evidence type="ECO:0000313" key="8">
    <source>
        <dbReference type="EMBL" id="GIQ70975.1"/>
    </source>
</evidence>
<protein>
    <recommendedName>
        <fullName evidence="5">5'-3' exonuclease</fullName>
    </recommendedName>
</protein>
<accession>A0A8J4H723</accession>
<gene>
    <name evidence="8" type="ORF">XYCOK13_37990</name>
</gene>
<dbReference type="Gene3D" id="1.10.150.20">
    <property type="entry name" value="5' to 3' exonuclease, C-terminal subdomain"/>
    <property type="match status" value="1"/>
</dbReference>
<keyword evidence="9" id="KW-1185">Reference proteome</keyword>
<reference evidence="8" key="1">
    <citation type="submission" date="2021-04" db="EMBL/GenBank/DDBJ databases">
        <title>Draft genome sequence of Xylanibacillus composti strain K13.</title>
        <authorList>
            <person name="Uke A."/>
            <person name="Chhe C."/>
            <person name="Baramee S."/>
            <person name="Kosugi A."/>
        </authorList>
    </citation>
    <scope>NUCLEOTIDE SEQUENCE</scope>
    <source>
        <strain evidence="8">K13</strain>
    </source>
</reference>
<name>A0A8J4H723_9BACL</name>
<dbReference type="Pfam" id="PF02739">
    <property type="entry name" value="5_3_exonuc_N"/>
    <property type="match status" value="1"/>
</dbReference>
<dbReference type="InterPro" id="IPR002421">
    <property type="entry name" value="5-3_exonuclease"/>
</dbReference>
<dbReference type="RefSeq" id="WP_213413778.1">
    <property type="nucleotide sequence ID" value="NZ_BOVK01000064.1"/>
</dbReference>
<organism evidence="8 9">
    <name type="scientific">Xylanibacillus composti</name>
    <dbReference type="NCBI Taxonomy" id="1572762"/>
    <lineage>
        <taxon>Bacteria</taxon>
        <taxon>Bacillati</taxon>
        <taxon>Bacillota</taxon>
        <taxon>Bacilli</taxon>
        <taxon>Bacillales</taxon>
        <taxon>Paenibacillaceae</taxon>
        <taxon>Xylanibacillus</taxon>
    </lineage>
</organism>
<feature type="transmembrane region" description="Helical" evidence="6">
    <location>
        <begin position="12"/>
        <end position="34"/>
    </location>
</feature>
<proteinExistence type="predicted"/>
<evidence type="ECO:0000256" key="3">
    <source>
        <dbReference type="ARBA" id="ARBA00023125"/>
    </source>
</evidence>
<dbReference type="Pfam" id="PF01367">
    <property type="entry name" value="5_3_exonuc"/>
    <property type="match status" value="1"/>
</dbReference>
<keyword evidence="6" id="KW-0472">Membrane</keyword>
<dbReference type="InterPro" id="IPR036279">
    <property type="entry name" value="5-3_exonuclease_C_sf"/>
</dbReference>
<sequence>MNETTENKQHLLIVDSFALLFRGFFAMAMSGNYMRNSSGLYTNGLYQFTKYMLHAIDTFKATHVACAFDMGAKTFRNERYPDYKANRAAPPEELVPQFDQLWELVEAFSIPCVGKAGYEADDVIGSLAKRYAAEGIQVTILTGDGDSLQLIQEDVQVAMMKKGFGNYEVIGLHNLQELKGIAHPSQVIEMKALMGDASDNIPGCPNVGPKTAQKLIAEFGSVEGVFANIGQIKGKLKDRLIENRELIHLSHELATIQVDVEIDCSLSACEYKIDVPKLLAKLEELEFKSFIRQFAAG</sequence>
<evidence type="ECO:0000259" key="7">
    <source>
        <dbReference type="SMART" id="SM00475"/>
    </source>
</evidence>